<accession>A0A3N1LJI4</accession>
<dbReference type="GO" id="GO:0008933">
    <property type="term" value="F:peptidoglycan lytic transglycosylase activity"/>
    <property type="evidence" value="ECO:0007669"/>
    <property type="project" value="TreeGrafter"/>
</dbReference>
<evidence type="ECO:0000256" key="6">
    <source>
        <dbReference type="SAM" id="SignalP"/>
    </source>
</evidence>
<dbReference type="AlphaFoldDB" id="A0A3N1LJI4"/>
<dbReference type="PROSITE" id="PS51257">
    <property type="entry name" value="PROKAR_LIPOPROTEIN"/>
    <property type="match status" value="1"/>
</dbReference>
<dbReference type="InterPro" id="IPR036908">
    <property type="entry name" value="RlpA-like_sf"/>
</dbReference>
<dbReference type="Proteomes" id="UP000278222">
    <property type="component" value="Unassembled WGS sequence"/>
</dbReference>
<dbReference type="RefSeq" id="WP_123690506.1">
    <property type="nucleotide sequence ID" value="NZ_AP019700.1"/>
</dbReference>
<dbReference type="InterPro" id="IPR005300">
    <property type="entry name" value="MltA_B"/>
</dbReference>
<dbReference type="SMART" id="SM00925">
    <property type="entry name" value="MltA"/>
    <property type="match status" value="1"/>
</dbReference>
<organism evidence="8 9">
    <name type="scientific">Stella humosa</name>
    <dbReference type="NCBI Taxonomy" id="94"/>
    <lineage>
        <taxon>Bacteria</taxon>
        <taxon>Pseudomonadati</taxon>
        <taxon>Pseudomonadota</taxon>
        <taxon>Alphaproteobacteria</taxon>
        <taxon>Rhodospirillales</taxon>
        <taxon>Stellaceae</taxon>
        <taxon>Stella</taxon>
    </lineage>
</organism>
<dbReference type="GO" id="GO:0004553">
    <property type="term" value="F:hydrolase activity, hydrolyzing O-glycosyl compounds"/>
    <property type="evidence" value="ECO:0007669"/>
    <property type="project" value="InterPro"/>
</dbReference>
<sequence>MPAAWARWLVAAALVGLVASCGGDRDAPAPPPPTPGAAQTAPETPAVLSLTPARFADLPGWTTDDQAQALPALRRSCERIAAVDPARPVGPEGVSGKAGDWRVVCTAAAQVPANDAAAARRFFETRFQPWRAADRDQTEGLFTGYYEPLLSGSRTRTQRFSTPLLRRPPDLVEVDLAQFRPALRGQRIAGRLEGGRLRPYPDRAEIEAGALQGRGLELVWVDDAVDAFFLHIQGSGRVKLTDGTVLRVGYEAQNGHAYVPIGRLLADRGQIPRESVSMPSIRAWLAAHPAEAGRLMNENPSYVFFRELKGDGPLGAQGVALTPGRSLAVDPSFVPYGVPVWLDAEDPLSRSARVRRLMVAQDTGGAIRGPVRGDVFWGFGAEAAERAGLMKSRGGYWLLLPQGVRPPQAR</sequence>
<dbReference type="GO" id="GO:0019867">
    <property type="term" value="C:outer membrane"/>
    <property type="evidence" value="ECO:0007669"/>
    <property type="project" value="InterPro"/>
</dbReference>
<keyword evidence="9" id="KW-1185">Reference proteome</keyword>
<evidence type="ECO:0000256" key="5">
    <source>
        <dbReference type="ARBA" id="ARBA00030918"/>
    </source>
</evidence>
<dbReference type="GO" id="GO:0009254">
    <property type="term" value="P:peptidoglycan turnover"/>
    <property type="evidence" value="ECO:0007669"/>
    <property type="project" value="InterPro"/>
</dbReference>
<dbReference type="SUPFAM" id="SSF50685">
    <property type="entry name" value="Barwin-like endoglucanases"/>
    <property type="match status" value="1"/>
</dbReference>
<dbReference type="InterPro" id="IPR010611">
    <property type="entry name" value="3D_dom"/>
</dbReference>
<feature type="domain" description="Lytic transglycosylase MltA" evidence="7">
    <location>
        <begin position="149"/>
        <end position="306"/>
    </location>
</feature>
<dbReference type="EMBL" id="RJKX01000014">
    <property type="protein sequence ID" value="ROP90969.1"/>
    <property type="molecule type" value="Genomic_DNA"/>
</dbReference>
<dbReference type="PANTHER" id="PTHR30124:SF0">
    <property type="entry name" value="MEMBRANE-BOUND LYTIC MUREIN TRANSGLYCOSYLASE A"/>
    <property type="match status" value="1"/>
</dbReference>
<gene>
    <name evidence="8" type="ORF">EDC65_2829</name>
</gene>
<dbReference type="OrthoDB" id="9783686at2"/>
<evidence type="ECO:0000256" key="2">
    <source>
        <dbReference type="ARBA" id="ARBA00012587"/>
    </source>
</evidence>
<evidence type="ECO:0000313" key="9">
    <source>
        <dbReference type="Proteomes" id="UP000278222"/>
    </source>
</evidence>
<keyword evidence="3" id="KW-0456">Lyase</keyword>
<evidence type="ECO:0000256" key="4">
    <source>
        <dbReference type="ARBA" id="ARBA00023316"/>
    </source>
</evidence>
<feature type="signal peptide" evidence="6">
    <location>
        <begin position="1"/>
        <end position="21"/>
    </location>
</feature>
<evidence type="ECO:0000256" key="3">
    <source>
        <dbReference type="ARBA" id="ARBA00023239"/>
    </source>
</evidence>
<evidence type="ECO:0000256" key="1">
    <source>
        <dbReference type="ARBA" id="ARBA00001420"/>
    </source>
</evidence>
<keyword evidence="6" id="KW-0732">Signal</keyword>
<dbReference type="Pfam" id="PF03562">
    <property type="entry name" value="MltA"/>
    <property type="match status" value="1"/>
</dbReference>
<reference evidence="8 9" key="1">
    <citation type="submission" date="2018-11" db="EMBL/GenBank/DDBJ databases">
        <title>Genomic Encyclopedia of Type Strains, Phase IV (KMG-IV): sequencing the most valuable type-strain genomes for metagenomic binning, comparative biology and taxonomic classification.</title>
        <authorList>
            <person name="Goeker M."/>
        </authorList>
    </citation>
    <scope>NUCLEOTIDE SEQUENCE [LARGE SCALE GENOMIC DNA]</scope>
    <source>
        <strain evidence="8 9">DSM 5900</strain>
    </source>
</reference>
<dbReference type="Gene3D" id="2.40.40.10">
    <property type="entry name" value="RlpA-like domain"/>
    <property type="match status" value="1"/>
</dbReference>
<protein>
    <recommendedName>
        <fullName evidence="2">peptidoglycan lytic exotransglycosylase</fullName>
        <ecNumber evidence="2">4.2.2.n1</ecNumber>
    </recommendedName>
    <alternativeName>
        <fullName evidence="5">Murein hydrolase A</fullName>
    </alternativeName>
</protein>
<comment type="caution">
    <text evidence="8">The sequence shown here is derived from an EMBL/GenBank/DDBJ whole genome shotgun (WGS) entry which is preliminary data.</text>
</comment>
<name>A0A3N1LJI4_9PROT</name>
<dbReference type="EC" id="4.2.2.n1" evidence="2"/>
<evidence type="ECO:0000259" key="7">
    <source>
        <dbReference type="SMART" id="SM00925"/>
    </source>
</evidence>
<dbReference type="CDD" id="cd14668">
    <property type="entry name" value="mlta_B"/>
    <property type="match status" value="1"/>
</dbReference>
<keyword evidence="4" id="KW-0961">Cell wall biogenesis/degradation</keyword>
<dbReference type="CDD" id="cd14485">
    <property type="entry name" value="mltA_like_LT_A"/>
    <property type="match status" value="1"/>
</dbReference>
<comment type="catalytic activity">
    <reaction evidence="1">
        <text>Exolytic cleavage of the (1-&gt;4)-beta-glycosidic linkage between N-acetylmuramic acid (MurNAc) and N-acetylglucosamine (GlcNAc) residues in peptidoglycan, from either the reducing or the non-reducing ends of the peptidoglycan chains, with concomitant formation of a 1,6-anhydrobond in the MurNAc residue.</text>
        <dbReference type="EC" id="4.2.2.n1"/>
    </reaction>
</comment>
<dbReference type="GO" id="GO:0009253">
    <property type="term" value="P:peptidoglycan catabolic process"/>
    <property type="evidence" value="ECO:0007669"/>
    <property type="project" value="TreeGrafter"/>
</dbReference>
<evidence type="ECO:0000313" key="8">
    <source>
        <dbReference type="EMBL" id="ROP90969.1"/>
    </source>
</evidence>
<dbReference type="Pfam" id="PF06725">
    <property type="entry name" value="3D"/>
    <property type="match status" value="1"/>
</dbReference>
<dbReference type="InterPro" id="IPR026044">
    <property type="entry name" value="MltA"/>
</dbReference>
<dbReference type="PIRSF" id="PIRSF019422">
    <property type="entry name" value="MltA"/>
    <property type="match status" value="1"/>
</dbReference>
<dbReference type="PANTHER" id="PTHR30124">
    <property type="entry name" value="MEMBRANE-BOUND LYTIC MUREIN TRANSGLYCOSYLASE A"/>
    <property type="match status" value="1"/>
</dbReference>
<proteinExistence type="predicted"/>
<dbReference type="Gene3D" id="2.40.240.50">
    <property type="entry name" value="Barwin-like endoglucanases"/>
    <property type="match status" value="1"/>
</dbReference>
<feature type="chain" id="PRO_5017973969" description="peptidoglycan lytic exotransglycosylase" evidence="6">
    <location>
        <begin position="22"/>
        <end position="410"/>
    </location>
</feature>
<dbReference type="GO" id="GO:0071555">
    <property type="term" value="P:cell wall organization"/>
    <property type="evidence" value="ECO:0007669"/>
    <property type="project" value="UniProtKB-KW"/>
</dbReference>